<sequence length="13" mass="1480">MESNPTITVDLYP</sequence>
<reference evidence="1" key="1">
    <citation type="submission" date="2021-02" db="EMBL/GenBank/DDBJ databases">
        <authorList>
            <person name="Nowell W R."/>
        </authorList>
    </citation>
    <scope>NUCLEOTIDE SEQUENCE</scope>
</reference>
<protein>
    <submittedName>
        <fullName evidence="1">Uncharacterized protein</fullName>
    </submittedName>
</protein>
<evidence type="ECO:0000313" key="1">
    <source>
        <dbReference type="EMBL" id="CAF0970573.1"/>
    </source>
</evidence>
<feature type="non-terminal residue" evidence="1">
    <location>
        <position position="13"/>
    </location>
</feature>
<name>A0A814EQL2_ADIRI</name>
<evidence type="ECO:0000313" key="2">
    <source>
        <dbReference type="Proteomes" id="UP000663828"/>
    </source>
</evidence>
<dbReference type="Proteomes" id="UP000663828">
    <property type="component" value="Unassembled WGS sequence"/>
</dbReference>
<proteinExistence type="predicted"/>
<accession>A0A814EQL2</accession>
<keyword evidence="2" id="KW-1185">Reference proteome</keyword>
<organism evidence="1 2">
    <name type="scientific">Adineta ricciae</name>
    <name type="common">Rotifer</name>
    <dbReference type="NCBI Taxonomy" id="249248"/>
    <lineage>
        <taxon>Eukaryota</taxon>
        <taxon>Metazoa</taxon>
        <taxon>Spiralia</taxon>
        <taxon>Gnathifera</taxon>
        <taxon>Rotifera</taxon>
        <taxon>Eurotatoria</taxon>
        <taxon>Bdelloidea</taxon>
        <taxon>Adinetida</taxon>
        <taxon>Adinetidae</taxon>
        <taxon>Adineta</taxon>
    </lineage>
</organism>
<comment type="caution">
    <text evidence="1">The sequence shown here is derived from an EMBL/GenBank/DDBJ whole genome shotgun (WGS) entry which is preliminary data.</text>
</comment>
<dbReference type="EMBL" id="CAJNOR010000643">
    <property type="protein sequence ID" value="CAF0970573.1"/>
    <property type="molecule type" value="Genomic_DNA"/>
</dbReference>
<gene>
    <name evidence="1" type="ORF">XAT740_LOCUS11644</name>
</gene>